<reference evidence="2" key="1">
    <citation type="submission" date="2023-06" db="EMBL/GenBank/DDBJ databases">
        <title>Cytophagales bacterium Strain LB-30, isolated from soil.</title>
        <authorList>
            <person name="Liu B."/>
        </authorList>
    </citation>
    <scope>NUCLEOTIDE SEQUENCE</scope>
    <source>
        <strain evidence="2">LB-30</strain>
    </source>
</reference>
<protein>
    <submittedName>
        <fullName evidence="2">DUF456 domain-containing protein</fullName>
    </submittedName>
</protein>
<keyword evidence="3" id="KW-1185">Reference proteome</keyword>
<dbReference type="RefSeq" id="WP_320003980.1">
    <property type="nucleotide sequence ID" value="NZ_JAUHJS010000003.1"/>
</dbReference>
<comment type="caution">
    <text evidence="2">The sequence shown here is derived from an EMBL/GenBank/DDBJ whole genome shotgun (WGS) entry which is preliminary data.</text>
</comment>
<keyword evidence="1" id="KW-0812">Transmembrane</keyword>
<evidence type="ECO:0000313" key="3">
    <source>
        <dbReference type="Proteomes" id="UP001168552"/>
    </source>
</evidence>
<evidence type="ECO:0000313" key="2">
    <source>
        <dbReference type="EMBL" id="MDN4165455.1"/>
    </source>
</evidence>
<dbReference type="Pfam" id="PF04306">
    <property type="entry name" value="DUF456"/>
    <property type="match status" value="1"/>
</dbReference>
<dbReference type="PANTHER" id="PTHR39165:SF1">
    <property type="entry name" value="DUF456 DOMAIN-CONTAINING PROTEIN"/>
    <property type="match status" value="1"/>
</dbReference>
<dbReference type="InterPro" id="IPR007403">
    <property type="entry name" value="DUF456"/>
</dbReference>
<feature type="transmembrane region" description="Helical" evidence="1">
    <location>
        <begin position="88"/>
        <end position="111"/>
    </location>
</feature>
<dbReference type="EMBL" id="JAUHJS010000003">
    <property type="protein sequence ID" value="MDN4165455.1"/>
    <property type="molecule type" value="Genomic_DNA"/>
</dbReference>
<name>A0ABT8F4Y7_9BACT</name>
<dbReference type="Proteomes" id="UP001168552">
    <property type="component" value="Unassembled WGS sequence"/>
</dbReference>
<dbReference type="PANTHER" id="PTHR39165">
    <property type="entry name" value="IG HYPOTHETICAL 17883"/>
    <property type="match status" value="1"/>
</dbReference>
<evidence type="ECO:0000256" key="1">
    <source>
        <dbReference type="SAM" id="Phobius"/>
    </source>
</evidence>
<sequence>MDWILISIACLLSLVGLIGCIIPGIPGPPLNWLALLLLFFLSAEPLTTDFLLIWLVVTVLVTGLDYWIPAAGTKKMGGTRYGVWGSLIGLIIGLFFFPPIGLIFGPFLGALAGEMYAGQNSHQAFRAALGSFLGLLVGTVAKLIASGMMVYYAVKASLSIW</sequence>
<feature type="transmembrane region" description="Helical" evidence="1">
    <location>
        <begin position="132"/>
        <end position="154"/>
    </location>
</feature>
<keyword evidence="1" id="KW-1133">Transmembrane helix</keyword>
<organism evidence="2 3">
    <name type="scientific">Shiella aurantiaca</name>
    <dbReference type="NCBI Taxonomy" id="3058365"/>
    <lineage>
        <taxon>Bacteria</taxon>
        <taxon>Pseudomonadati</taxon>
        <taxon>Bacteroidota</taxon>
        <taxon>Cytophagia</taxon>
        <taxon>Cytophagales</taxon>
        <taxon>Shiellaceae</taxon>
        <taxon>Shiella</taxon>
    </lineage>
</organism>
<feature type="transmembrane region" description="Helical" evidence="1">
    <location>
        <begin position="51"/>
        <end position="68"/>
    </location>
</feature>
<gene>
    <name evidence="2" type="ORF">QWY31_08075</name>
</gene>
<keyword evidence="1" id="KW-0472">Membrane</keyword>
<proteinExistence type="predicted"/>
<accession>A0ABT8F4Y7</accession>